<comment type="catalytic activity">
    <reaction evidence="16">
        <text>a 5'-end (5'-triphosphoguanosine)-(2'-O-methyladenylyl)-adenylyl-cytidylyl-adenosine in mRNA + S-adenosyl-L-methionine = a 5'-end (N(7)-methyl 5'-triphosphoguanosine)-(2'-O-methyladenylyl)-adenylyl-cytidylyl-adenosine in mRNA + S-adenosyl-L-homocysteine</text>
        <dbReference type="Rhea" id="RHEA:65440"/>
        <dbReference type="Rhea" id="RHEA-COMP:16798"/>
        <dbReference type="Rhea" id="RHEA-COMP:16801"/>
        <dbReference type="ChEBI" id="CHEBI:57856"/>
        <dbReference type="ChEBI" id="CHEBI:59789"/>
        <dbReference type="ChEBI" id="CHEBI:156482"/>
        <dbReference type="ChEBI" id="CHEBI:156483"/>
    </reaction>
</comment>
<comment type="catalytic activity">
    <reaction evidence="21">
        <text>a 5'-end (5'-triphosphoguanosine)-adenylyl-adenylyl-cytidylyl-adenosine in mRNA + 2 S-adenosyl-L-methionine = a 5'-end (N(7)-methyl 5'-triphosphoguanosine)-(2'-O-methyladenylyl)-adenylyl-cytidylyl-adenosine in mRNA + 2 S-adenosyl-L-homocysteine + H(+)</text>
        <dbReference type="Rhea" id="RHEA:65376"/>
        <dbReference type="Rhea" id="RHEA-COMP:16797"/>
        <dbReference type="Rhea" id="RHEA-COMP:16798"/>
        <dbReference type="ChEBI" id="CHEBI:15378"/>
        <dbReference type="ChEBI" id="CHEBI:57856"/>
        <dbReference type="ChEBI" id="CHEBI:59789"/>
        <dbReference type="ChEBI" id="CHEBI:156483"/>
        <dbReference type="ChEBI" id="CHEBI:156484"/>
        <dbReference type="EC" id="2.1.1.375"/>
    </reaction>
</comment>
<evidence type="ECO:0000256" key="3">
    <source>
        <dbReference type="ARBA" id="ARBA00018602"/>
    </source>
</evidence>
<dbReference type="InterPro" id="IPR039530">
    <property type="entry name" value="L_methyltransferase_rhabdo"/>
</dbReference>
<evidence type="ECO:0000256" key="8">
    <source>
        <dbReference type="ARBA" id="ARBA00022695"/>
    </source>
</evidence>
<evidence type="ECO:0000256" key="19">
    <source>
        <dbReference type="ARBA" id="ARBA00031012"/>
    </source>
</evidence>
<keyword evidence="5" id="KW-0507">mRNA processing</keyword>
<keyword evidence="23" id="KW-0472">Membrane</keyword>
<evidence type="ECO:0000256" key="23">
    <source>
        <dbReference type="SAM" id="Phobius"/>
    </source>
</evidence>
<evidence type="ECO:0000256" key="18">
    <source>
        <dbReference type="ARBA" id="ARBA00030436"/>
    </source>
</evidence>
<keyword evidence="6" id="KW-0808">Transferase</keyword>
<dbReference type="InterPro" id="IPR026890">
    <property type="entry name" value="Mononeg_mRNAcap"/>
</dbReference>
<proteinExistence type="predicted"/>
<dbReference type="InterPro" id="IPR029063">
    <property type="entry name" value="SAM-dependent_MTases_sf"/>
</dbReference>
<feature type="domain" description="RdRp catalytic" evidence="24">
    <location>
        <begin position="685"/>
        <end position="848"/>
    </location>
</feature>
<evidence type="ECO:0000256" key="20">
    <source>
        <dbReference type="ARBA" id="ARBA00047332"/>
    </source>
</evidence>
<evidence type="ECO:0000259" key="24">
    <source>
        <dbReference type="PROSITE" id="PS50526"/>
    </source>
</evidence>
<evidence type="ECO:0000256" key="12">
    <source>
        <dbReference type="ARBA" id="ARBA00022953"/>
    </source>
</evidence>
<evidence type="ECO:0000256" key="16">
    <source>
        <dbReference type="ARBA" id="ARBA00024499"/>
    </source>
</evidence>
<comment type="catalytic activity">
    <reaction evidence="22">
        <text>GTP + H2O = GDP + phosphate + H(+)</text>
        <dbReference type="Rhea" id="RHEA:19669"/>
        <dbReference type="ChEBI" id="CHEBI:15377"/>
        <dbReference type="ChEBI" id="CHEBI:15378"/>
        <dbReference type="ChEBI" id="CHEBI:37565"/>
        <dbReference type="ChEBI" id="CHEBI:43474"/>
        <dbReference type="ChEBI" id="CHEBI:58189"/>
    </reaction>
</comment>
<accession>A0AAT9JF31</accession>
<dbReference type="EMBL" id="BK067101">
    <property type="protein sequence ID" value="DBA56568.1"/>
    <property type="molecule type" value="Viral_cRNA"/>
</dbReference>
<evidence type="ECO:0000256" key="1">
    <source>
        <dbReference type="ARBA" id="ARBA00004328"/>
    </source>
</evidence>
<evidence type="ECO:0000256" key="9">
    <source>
        <dbReference type="ARBA" id="ARBA00022741"/>
    </source>
</evidence>
<evidence type="ECO:0000256" key="6">
    <source>
        <dbReference type="ARBA" id="ARBA00022679"/>
    </source>
</evidence>
<evidence type="ECO:0000256" key="17">
    <source>
        <dbReference type="ARBA" id="ARBA00030285"/>
    </source>
</evidence>
<dbReference type="EC" id="2.7.7.48" evidence="2"/>
<keyword evidence="12" id="KW-0693">Viral RNA replication</keyword>
<dbReference type="InterPro" id="IPR014023">
    <property type="entry name" value="Mononeg_RNA_pol_cat"/>
</dbReference>
<keyword evidence="10" id="KW-0067">ATP-binding</keyword>
<evidence type="ECO:0000256" key="7">
    <source>
        <dbReference type="ARBA" id="ARBA00022691"/>
    </source>
</evidence>
<keyword evidence="13" id="KW-0506">mRNA capping</keyword>
<evidence type="ECO:0000256" key="15">
    <source>
        <dbReference type="ARBA" id="ARBA00024494"/>
    </source>
</evidence>
<feature type="transmembrane region" description="Helical" evidence="23">
    <location>
        <begin position="26"/>
        <end position="50"/>
    </location>
</feature>
<keyword evidence="7" id="KW-0949">S-adenosyl-L-methionine</keyword>
<evidence type="ECO:0000313" key="25">
    <source>
        <dbReference type="EMBL" id="DBA56568.1"/>
    </source>
</evidence>
<evidence type="ECO:0000256" key="4">
    <source>
        <dbReference type="ARBA" id="ARBA00022484"/>
    </source>
</evidence>
<dbReference type="Pfam" id="PF14314">
    <property type="entry name" value="Methyltrans_Mon_2nd"/>
    <property type="match status" value="1"/>
</dbReference>
<evidence type="ECO:0000256" key="22">
    <source>
        <dbReference type="ARBA" id="ARBA00048548"/>
    </source>
</evidence>
<evidence type="ECO:0000256" key="14">
    <source>
        <dbReference type="ARBA" id="ARBA00023268"/>
    </source>
</evidence>
<comment type="catalytic activity">
    <reaction evidence="20">
        <text>a 5'-end (5'-triphosphoguanosine)-adenylyl-adenylyl-cytidylyl-adenosine in mRNA + S-adenosyl-L-methionine = a 5'-end (5'-triphosphoguanosine)-(2'-O-methyladenylyl)-adenylyl-cytidylyl-adenosine in mRNA + S-adenosyl-L-homocysteine + H(+)</text>
        <dbReference type="Rhea" id="RHEA:65380"/>
        <dbReference type="Rhea" id="RHEA-COMP:16797"/>
        <dbReference type="Rhea" id="RHEA-COMP:16801"/>
        <dbReference type="ChEBI" id="CHEBI:15378"/>
        <dbReference type="ChEBI" id="CHEBI:57856"/>
        <dbReference type="ChEBI" id="CHEBI:59789"/>
        <dbReference type="ChEBI" id="CHEBI:156482"/>
        <dbReference type="ChEBI" id="CHEBI:156484"/>
    </reaction>
</comment>
<dbReference type="Gene3D" id="3.40.50.150">
    <property type="entry name" value="Vaccinia Virus protein VP39"/>
    <property type="match status" value="1"/>
</dbReference>
<evidence type="ECO:0000256" key="13">
    <source>
        <dbReference type="ARBA" id="ARBA00023042"/>
    </source>
</evidence>
<dbReference type="GO" id="GO:0004482">
    <property type="term" value="F:mRNA 5'-cap (guanine-N7-)-methyltransferase activity"/>
    <property type="evidence" value="ECO:0007669"/>
    <property type="project" value="InterPro"/>
</dbReference>
<dbReference type="GO" id="GO:0003968">
    <property type="term" value="F:RNA-directed RNA polymerase activity"/>
    <property type="evidence" value="ECO:0007669"/>
    <property type="project" value="UniProtKB-KW"/>
</dbReference>
<dbReference type="Pfam" id="PF14318">
    <property type="entry name" value="Mononeg_mRNAcap"/>
    <property type="match status" value="1"/>
</dbReference>
<dbReference type="GO" id="GO:0005524">
    <property type="term" value="F:ATP binding"/>
    <property type="evidence" value="ECO:0007669"/>
    <property type="project" value="UniProtKB-KW"/>
</dbReference>
<comment type="subcellular location">
    <subcellularLocation>
        <location evidence="1">Virion</location>
    </subcellularLocation>
</comment>
<protein>
    <recommendedName>
        <fullName evidence="3">RNA-directed RNA polymerase L</fullName>
        <ecNumber evidence="2">2.7.7.48</ecNumber>
    </recommendedName>
    <alternativeName>
        <fullName evidence="17">Large structural protein</fullName>
    </alternativeName>
    <alternativeName>
        <fullName evidence="19">Replicase</fullName>
    </alternativeName>
    <alternativeName>
        <fullName evidence="18">Transcriptase</fullName>
    </alternativeName>
</protein>
<reference evidence="25" key="1">
    <citation type="journal article" date="2024" name="Microb. Genom.">
        <title>The hidden RNA viruses in Blattodea (cockroach and termite).</title>
        <authorList>
            <person name="Fan J."/>
            <person name="Jiang S."/>
            <person name="Li W."/>
            <person name="Li J."/>
            <person name="Pang R."/>
            <person name="Wu H."/>
        </authorList>
    </citation>
    <scope>NUCLEOTIDE SEQUENCE</scope>
    <source>
        <strain evidence="25">CN2015</strain>
    </source>
</reference>
<dbReference type="PROSITE" id="PS50526">
    <property type="entry name" value="RDRP_SSRNA_NEG_NONSEG"/>
    <property type="match status" value="1"/>
</dbReference>
<keyword evidence="4 25" id="KW-0696">RNA-directed RNA polymerase</keyword>
<sequence>MVVHRNMPGASTNDKSQFGSPAIHSWTALIMGICASVVWVYLLVSILHLLGQPKNDQKPTTRKPIDSRAFQVEEKFDTWLDLSGLDAFRRACQTKEAWSTTWMKPHNREVCAETVCELTQLGIRPQHVGYSIVTPCLPSKILHSVLTRGCTSCHMRRSAFRQYLGLSQQAAATSVRMQFGHLYSHTSPTLAESYDHDNAVWQRKVLDLPAAIVSMWHFNEDMLKTFSIHRDLCKFVDDKSMKRRVAARLAGTSAQCYLRSIDASMTITRDISLMHWGGQTYLLSKDLLLELINKSSECLCTMTYAWMQDDTSLPAGHYESTLSFMRHIFHQVKRYQVSNAVSFNPKKDNRGFTYLKSIEGLGAAYMIYVLDYELGWMNTTLIENLWSALRGESIAPSYHFYESELNQLFRSITIPQVADLLGIVKLAGHPTIEVQEGLQQLYDRTHAEIDINPDAIARSNAILVRDLLKNYYLQYKKYPILDLTRLRHDSSLHLLVGRNIDPNSQQGIIMFRQATYVDWNSIIICKNAEFDPVDNQLVLLKDKALGFRRNKIWPFLIGTMSADKEKEQLRLQDRRSLLSFLLSPDYSQSFRDYMARFQHDDPWTHAVLDYLVIKLTPKEKEFKTGGRMFGASPQEERNRRIVQEMNTMRFMDAYSPDQLLTPNELTTVRKLVSFRYFGQMYPNHTMFQVSFDFSKWNNNFRSASVAPTGYNILDRWFGTQLWGKTMQAFENALVYYKDRYYSRYWDGQLGGIEGLNQATWSYVFMGGVKSALEQIGAIYQLTVKGDDVRAAIAVPNIQVAQEGFEGMKNRILLQLQRLCTDMGWDLNPNETFVSLSVIATSKQYQANDTWLPASMKKVMKMMSHSNLVFPTLEDTIASVFSCAHSACSQTTVVMPAFVSACLIACRELYREVSNHRQSGRISHQQLAIMSLWPQILGGPGPLPLQTFLVRGENDLLSVSLSLLRYITLHEDETLAGLAYNILSQPLESKPDYHQLIADPYSICISAPERPKSVLKRLMRTSMKDWVRNAELRSLLSHEAENDRKLLIEHLLSMKPYCAKVATVLWECSPFYIIEEVLSKFMQSSSVFSFLRQGRGRHQSNTLAYRRLAMVLNAADLRMRHWNAVLTRVSSVPDSIWGVQIEAWTDAARCTTELVHIVREHCWGRKLVGITYPSLVDQNWIYHEHDVQAEHPVRPVRLGATQLLNPIVEMRFQVDVRSHHYCSIPGLVPWVGSMTSNMIELPRQVTKIRSPTLSKIMKLIALRRSGDYLGAQFQSTVTKLIQSLTNICLDAVITITPEAGGGHLPHRAAINSYSLTTMPNYRPNIAQITRVNTEGMFVLHGDSRDRTINFAARHFFNVAMATLPLQTHAMLPLTHPLTTMSVLHWVPEEVQNYVLCPWCCHIIEDVPIQFDTHFPTELDHYNKLKLVGASQYEEQILRENIAATIMGKAKRMLQNQHLDSNDPIVTEMAAAIVLRSMNSNARRIFESCRGANFGRIPVGHMSEIMAVVLGHKSIKTMSVGLLRALSPRDLYMSLFNEMLYAITDVFAGHDVPLYVSVAYTFRYLNPLETIFRNIITAGVLSRVAEGHDLVVEQDGLPLPHLTWIAGTTTDGHRASKHFLSHHVPLIEAWLKGRAPLARLTLCSNMQDDDTLKDMLRRMAVRVQRLVLMRLLHMHTEHSLWWPLLRLLRRVSNRHDIQVPDNYNWVRAGIPLNIDPAHLIILMAQETTDLLLDDNDDTWLSSLAKLALYLDIDVVAIPRDIPELIEIASGVLSREYGLVDFDYPPFSPWRDDIMDTASWSDHAIKTRVHLSIIRAAKDYLSGPCAHDDNMAQLIYDACTPILQALRISVDFANAVRFGVMTDEDAERIVKQTPVDIAEWLADHDVHIRMGDVDDAPRLDLPANRCAIHRGEDDHRVTAAAGLPMGMLAYGDPAAAARYTHMCEAYNDAQEDNRRLFLDWADVYRCGGRLNTSVCKFVDIYDKTQCLQRINEYEDPCCILCFADGIGGVAAHALRSTQGAIVIYNSLQQDPYTGHVPSDASVENPPVEFMAPWVTHEHRRRMRWKGFYPGDLRLRNIAQMYGQEAHRNGDLLLVTCDVDVQWALGIPQHMIILFNVLEVILQHLHPDGYAIIKFFLTNDPWCDIVIRFCATNFNHFHLYHSPITRSHSLEVFLIMSGVKNRRLAQHHLSILRSEARTYHVDLEIDAMIHERVQTIVGNVVPFRQHGITPPTYEMHDVWAMYYRMQVRPLYLPHLLQRFETDTWPGVSHFCRSVTELRELADRSIQSSVAVLRSLRARQDIPRRPGIRRPKVVTGARSAALAHGWTIDENWVKDYVHYLVVYHLLDPLYQRVTRNVVLEWDLLYDRITMDLQGLVHEQLLDIELDQDDHMHIWCQRPNSRWNVTRHLRNVAMRVLRLLGTICYINWLIENEPQACRAYIREWSQGCEIDQCCVVNAALVNRATVGVTLPGGAVPIVPDYDAAGEW</sequence>
<dbReference type="GO" id="GO:0044423">
    <property type="term" value="C:virion component"/>
    <property type="evidence" value="ECO:0007669"/>
    <property type="project" value="UniProtKB-KW"/>
</dbReference>
<evidence type="ECO:0000256" key="21">
    <source>
        <dbReference type="ARBA" id="ARBA00047370"/>
    </source>
</evidence>
<organism evidence="25">
    <name type="scientific">Periplaneta americana aliusvus 1</name>
    <dbReference type="NCBI Taxonomy" id="3133547"/>
    <lineage>
        <taxon>Viruses</taxon>
        <taxon>Riboviria</taxon>
        <taxon>Orthornavirae</taxon>
        <taxon>Negarnaviricota</taxon>
        <taxon>Haploviricotina</taxon>
        <taxon>Monjiviricetes</taxon>
        <taxon>Jingchuvirales</taxon>
        <taxon>Aliusviridae</taxon>
    </lineage>
</organism>
<keyword evidence="23" id="KW-1133">Transmembrane helix</keyword>
<evidence type="ECO:0000256" key="10">
    <source>
        <dbReference type="ARBA" id="ARBA00022840"/>
    </source>
</evidence>
<name>A0AAT9JF31_9VIRU</name>
<keyword evidence="14" id="KW-0511">Multifunctional enzyme</keyword>
<evidence type="ECO:0000256" key="11">
    <source>
        <dbReference type="ARBA" id="ARBA00022844"/>
    </source>
</evidence>
<keyword evidence="23" id="KW-0812">Transmembrane</keyword>
<evidence type="ECO:0000256" key="2">
    <source>
        <dbReference type="ARBA" id="ARBA00012494"/>
    </source>
</evidence>
<keyword evidence="11" id="KW-0946">Virion</keyword>
<comment type="catalytic activity">
    <reaction evidence="15">
        <text>a 5'-end triphospho-adenylyl-adenylyl-cytidylyl-adenosine in mRNA + GDP + H(+) = a 5'-end (5'-triphosphoguanosine)-adenylyl-adenylyl-cytidylyl-adenosine in mRNA + diphosphate</text>
        <dbReference type="Rhea" id="RHEA:65436"/>
        <dbReference type="Rhea" id="RHEA-COMP:16797"/>
        <dbReference type="Rhea" id="RHEA-COMP:16799"/>
        <dbReference type="ChEBI" id="CHEBI:15378"/>
        <dbReference type="ChEBI" id="CHEBI:33019"/>
        <dbReference type="ChEBI" id="CHEBI:58189"/>
        <dbReference type="ChEBI" id="CHEBI:156484"/>
        <dbReference type="ChEBI" id="CHEBI:156503"/>
        <dbReference type="EC" id="2.7.7.88"/>
    </reaction>
</comment>
<keyword evidence="8" id="KW-0548">Nucleotidyltransferase</keyword>
<evidence type="ECO:0000256" key="5">
    <source>
        <dbReference type="ARBA" id="ARBA00022664"/>
    </source>
</evidence>
<keyword evidence="9" id="KW-0547">Nucleotide-binding</keyword>
<dbReference type="Pfam" id="PF00946">
    <property type="entry name" value="Mononeg_RNA_pol"/>
    <property type="match status" value="1"/>
</dbReference>